<protein>
    <recommendedName>
        <fullName evidence="3">DUF3168 domain-containing protein</fullName>
    </recommendedName>
</protein>
<evidence type="ECO:0000313" key="2">
    <source>
        <dbReference type="Proteomes" id="UP001528672"/>
    </source>
</evidence>
<name>A0ABT5MKW1_9BURK</name>
<comment type="caution">
    <text evidence="1">The sequence shown here is derived from an EMBL/GenBank/DDBJ whole genome shotgun (WGS) entry which is preliminary data.</text>
</comment>
<dbReference type="RefSeq" id="WP_273929678.1">
    <property type="nucleotide sequence ID" value="NZ_JAQSIO010000016.1"/>
</dbReference>
<dbReference type="Proteomes" id="UP001528672">
    <property type="component" value="Unassembled WGS sequence"/>
</dbReference>
<keyword evidence="2" id="KW-1185">Reference proteome</keyword>
<proteinExistence type="predicted"/>
<dbReference type="EMBL" id="JAQSIO010000016">
    <property type="protein sequence ID" value="MDD0817209.1"/>
    <property type="molecule type" value="Genomic_DNA"/>
</dbReference>
<accession>A0ABT5MKW1</accession>
<gene>
    <name evidence="1" type="ORF">PSQ39_21420</name>
</gene>
<evidence type="ECO:0008006" key="3">
    <source>
        <dbReference type="Google" id="ProtNLM"/>
    </source>
</evidence>
<evidence type="ECO:0000313" key="1">
    <source>
        <dbReference type="EMBL" id="MDD0817209.1"/>
    </source>
</evidence>
<reference evidence="1 2" key="1">
    <citation type="submission" date="2023-02" db="EMBL/GenBank/DDBJ databases">
        <title>Bacterial whole genome sequence for Curvibacter sp. HBC28.</title>
        <authorList>
            <person name="Le V."/>
            <person name="Ko S.-R."/>
            <person name="Ahn C.-Y."/>
            <person name="Oh H.-M."/>
        </authorList>
    </citation>
    <scope>NUCLEOTIDE SEQUENCE [LARGE SCALE GENOMIC DNA]</scope>
    <source>
        <strain evidence="1 2">HBC28</strain>
    </source>
</reference>
<sequence length="145" mass="15633">MNSDAFAILNAVVAILQADPTLCDGGVHRNRVRPMSQSVRASVSVYGQGEVNQAPVGQGALRVQDTSIRCDCYAKPIGDRPEDEVCDELSKRVHDLLMANPSLNGLAGLIHFDQRKPAEMEMDNEGTCCLSLSFVIRHAAPAANL</sequence>
<organism evidence="1 2">
    <name type="scientific">Curvibacter microcysteis</name>
    <dbReference type="NCBI Taxonomy" id="3026419"/>
    <lineage>
        <taxon>Bacteria</taxon>
        <taxon>Pseudomonadati</taxon>
        <taxon>Pseudomonadota</taxon>
        <taxon>Betaproteobacteria</taxon>
        <taxon>Burkholderiales</taxon>
        <taxon>Comamonadaceae</taxon>
        <taxon>Curvibacter</taxon>
    </lineage>
</organism>